<protein>
    <submittedName>
        <fullName evidence="2">Uncharacterized protein</fullName>
    </submittedName>
</protein>
<dbReference type="AlphaFoldDB" id="A0A2H6NL58"/>
<organism evidence="2">
    <name type="scientific">Micrurus carvalhoi</name>
    <dbReference type="NCBI Taxonomy" id="3147026"/>
    <lineage>
        <taxon>Eukaryota</taxon>
        <taxon>Metazoa</taxon>
        <taxon>Chordata</taxon>
        <taxon>Craniata</taxon>
        <taxon>Vertebrata</taxon>
        <taxon>Euteleostomi</taxon>
        <taxon>Lepidosauria</taxon>
        <taxon>Squamata</taxon>
        <taxon>Bifurcata</taxon>
        <taxon>Unidentata</taxon>
        <taxon>Episquamata</taxon>
        <taxon>Toxicofera</taxon>
        <taxon>Serpentes</taxon>
        <taxon>Colubroidea</taxon>
        <taxon>Elapidae</taxon>
        <taxon>Elapinae</taxon>
        <taxon>Micrurus</taxon>
    </lineage>
</organism>
<reference evidence="2" key="1">
    <citation type="submission" date="2017-07" db="EMBL/GenBank/DDBJ databases">
        <authorList>
            <person name="Mikheyev A."/>
            <person name="Grau M."/>
        </authorList>
    </citation>
    <scope>NUCLEOTIDE SEQUENCE</scope>
    <source>
        <tissue evidence="2">Venom_gland</tissue>
    </source>
</reference>
<dbReference type="EMBL" id="IACI01113673">
    <property type="protein sequence ID" value="LAA35003.1"/>
    <property type="molecule type" value="Transcribed_RNA"/>
</dbReference>
<keyword evidence="1" id="KW-0175">Coiled coil</keyword>
<evidence type="ECO:0000313" key="2">
    <source>
        <dbReference type="EMBL" id="LAA35003.1"/>
    </source>
</evidence>
<evidence type="ECO:0000256" key="1">
    <source>
        <dbReference type="SAM" id="Coils"/>
    </source>
</evidence>
<reference evidence="2" key="2">
    <citation type="submission" date="2017-12" db="EMBL/GenBank/DDBJ databases">
        <title>Coralsnake Venomics: Analyses of Venom Gland Transcriptomes and Proteomes of Six Brazilian Taxa.</title>
        <authorList>
            <person name="Aird S.D."/>
            <person name="Jorge da Silva N."/>
            <person name="Qiu L."/>
            <person name="Villar-Briones A."/>
            <person name="Aparecida-Saddi V."/>
            <person name="Campos-Telles M.P."/>
            <person name="Grau M."/>
            <person name="Mikheyev A.S."/>
        </authorList>
    </citation>
    <scope>NUCLEOTIDE SEQUENCE</scope>
    <source>
        <tissue evidence="2">Venom_gland</tissue>
    </source>
</reference>
<proteinExistence type="predicted"/>
<sequence length="107" mass="12413">MRGGAVEIKKTYYFGNLLNQGPLNQVYQKTHTFIQSCGSSNIYLIITFQTEEDRKNLARMQELIDKLQSKVKSYKRQFEEAVSMNLHRDSSILKGIRMLALFNSSFI</sequence>
<accession>A0A2H6NL58</accession>
<name>A0A2H6NL58_9SAUR</name>
<feature type="coiled-coil region" evidence="1">
    <location>
        <begin position="50"/>
        <end position="84"/>
    </location>
</feature>